<dbReference type="PANTHER" id="PTHR48104:SF30">
    <property type="entry name" value="METACASPASE-1"/>
    <property type="match status" value="1"/>
</dbReference>
<dbReference type="GO" id="GO:0004197">
    <property type="term" value="F:cysteine-type endopeptidase activity"/>
    <property type="evidence" value="ECO:0007669"/>
    <property type="project" value="InterPro"/>
</dbReference>
<dbReference type="EMBL" id="JAACJJ010000002">
    <property type="protein sequence ID" value="KAF5329463.1"/>
    <property type="molecule type" value="Genomic_DNA"/>
</dbReference>
<reference evidence="3 4" key="1">
    <citation type="journal article" date="2020" name="ISME J.">
        <title>Uncovering the hidden diversity of litter-decomposition mechanisms in mushroom-forming fungi.</title>
        <authorList>
            <person name="Floudas D."/>
            <person name="Bentzer J."/>
            <person name="Ahren D."/>
            <person name="Johansson T."/>
            <person name="Persson P."/>
            <person name="Tunlid A."/>
        </authorList>
    </citation>
    <scope>NUCLEOTIDE SEQUENCE [LARGE SCALE GENOMIC DNA]</scope>
    <source>
        <strain evidence="3 4">CBS 101986</strain>
    </source>
</reference>
<gene>
    <name evidence="3" type="ORF">D9619_009299</name>
</gene>
<comment type="similarity">
    <text evidence="1">Belongs to the peptidase C14B family.</text>
</comment>
<dbReference type="PANTHER" id="PTHR48104">
    <property type="entry name" value="METACASPASE-4"/>
    <property type="match status" value="1"/>
</dbReference>
<dbReference type="GO" id="GO:0005737">
    <property type="term" value="C:cytoplasm"/>
    <property type="evidence" value="ECO:0007669"/>
    <property type="project" value="TreeGrafter"/>
</dbReference>
<dbReference type="Pfam" id="PF00656">
    <property type="entry name" value="Peptidase_C14"/>
    <property type="match status" value="1"/>
</dbReference>
<keyword evidence="4" id="KW-1185">Reference proteome</keyword>
<evidence type="ECO:0000256" key="1">
    <source>
        <dbReference type="ARBA" id="ARBA00009005"/>
    </source>
</evidence>
<sequence length="387" mass="43573">MPPVVIRHKRALIIGLNYTHNPSWKLKGAQNEIIAASALLRDTYMFSATDVVVMSDYEGIDDSLLPTRANIIHQLNNFVVVGNENTDYVFIYAGHTDQFPDTMELEEDGMAECIVPYDAIPLADEAPDENKVIFDFELNQYMIRRLGRGSRLTAIAASCHSATLLNLPHYRCNRPFRHLASKDGARHTLRRFVCNPLEVTVTKMPRVGRQSESPDDVTLSDSSRYVVRKRVRIGDPAYQEAQGVCTGLCCLPVVEVDGSNAPTVVCISACKDGEKTFEDRDGNSMLQCIIDYLKKNNTPTLEEVMIHVQDNAEETFDAVRAHQKQHGDSSRRHLFQRGHDSMLAKRWEPQLSSTQPLNLKSQLILCQMPIPSPFHGSSRSYRASNRL</sequence>
<name>A0A8H5BU91_9AGAR</name>
<dbReference type="InterPro" id="IPR011600">
    <property type="entry name" value="Pept_C14_caspase"/>
</dbReference>
<dbReference type="GO" id="GO:0006508">
    <property type="term" value="P:proteolysis"/>
    <property type="evidence" value="ECO:0007669"/>
    <property type="project" value="InterPro"/>
</dbReference>
<feature type="domain" description="Peptidase C14 caspase" evidence="2">
    <location>
        <begin position="9"/>
        <end position="325"/>
    </location>
</feature>
<accession>A0A8H5BU91</accession>
<dbReference type="Proteomes" id="UP000567179">
    <property type="component" value="Unassembled WGS sequence"/>
</dbReference>
<protein>
    <recommendedName>
        <fullName evidence="2">Peptidase C14 caspase domain-containing protein</fullName>
    </recommendedName>
</protein>
<dbReference type="AlphaFoldDB" id="A0A8H5BU91"/>
<dbReference type="InterPro" id="IPR050452">
    <property type="entry name" value="Metacaspase"/>
</dbReference>
<evidence type="ECO:0000313" key="4">
    <source>
        <dbReference type="Proteomes" id="UP000567179"/>
    </source>
</evidence>
<dbReference type="Gene3D" id="3.40.50.12660">
    <property type="match status" value="1"/>
</dbReference>
<evidence type="ECO:0000259" key="2">
    <source>
        <dbReference type="Pfam" id="PF00656"/>
    </source>
</evidence>
<organism evidence="3 4">
    <name type="scientific">Psilocybe cf. subviscida</name>
    <dbReference type="NCBI Taxonomy" id="2480587"/>
    <lineage>
        <taxon>Eukaryota</taxon>
        <taxon>Fungi</taxon>
        <taxon>Dikarya</taxon>
        <taxon>Basidiomycota</taxon>
        <taxon>Agaricomycotina</taxon>
        <taxon>Agaricomycetes</taxon>
        <taxon>Agaricomycetidae</taxon>
        <taxon>Agaricales</taxon>
        <taxon>Agaricineae</taxon>
        <taxon>Strophariaceae</taxon>
        <taxon>Psilocybe</taxon>
    </lineage>
</organism>
<comment type="caution">
    <text evidence="3">The sequence shown here is derived from an EMBL/GenBank/DDBJ whole genome shotgun (WGS) entry which is preliminary data.</text>
</comment>
<dbReference type="OrthoDB" id="3223806at2759"/>
<proteinExistence type="inferred from homology"/>
<evidence type="ECO:0000313" key="3">
    <source>
        <dbReference type="EMBL" id="KAF5329463.1"/>
    </source>
</evidence>